<organism evidence="2 3">
    <name type="scientific">Dehalobacterium formicoaceticum</name>
    <dbReference type="NCBI Taxonomy" id="51515"/>
    <lineage>
        <taxon>Bacteria</taxon>
        <taxon>Bacillati</taxon>
        <taxon>Bacillota</taxon>
        <taxon>Clostridia</taxon>
        <taxon>Eubacteriales</taxon>
        <taxon>Peptococcaceae</taxon>
        <taxon>Dehalobacterium</taxon>
    </lineage>
</organism>
<evidence type="ECO:0000259" key="1">
    <source>
        <dbReference type="Pfam" id="PF10105"/>
    </source>
</evidence>
<name>A0ABT1Y2B4_9FIRM</name>
<protein>
    <submittedName>
        <fullName evidence="2">TIGR03936 family radical SAM-associated protein</fullName>
    </submittedName>
</protein>
<dbReference type="EMBL" id="JANPWE010000002">
    <property type="protein sequence ID" value="MCR6544995.1"/>
    <property type="molecule type" value="Genomic_DNA"/>
</dbReference>
<comment type="caution">
    <text evidence="2">The sequence shown here is derived from an EMBL/GenBank/DDBJ whole genome shotgun (WGS) entry which is preliminary data.</text>
</comment>
<dbReference type="Pfam" id="PF10105">
    <property type="entry name" value="DUF2344"/>
    <property type="match status" value="1"/>
</dbReference>
<sequence length="229" mass="25902">MRIRSCFAITGKIRFLSHLDLLKVMERALKRAQLPVTFSQGFNPHPQIAFATAKSVGLASTCEYFDVELDQTMDPSEFQRRLQEKCPHGIEILQSREIPSDARALMALINSASYQVLVQTKDALTGEELDKKIAELFARTEIKVERISPKKRKEFDIRPGIFSLTYSMDAPQRVLLEMDLSMGNLGNVRPHEVVVALGLDDYEILDITRVEMFIGSANGAKITDLWQTK</sequence>
<gene>
    <name evidence="2" type="ORF">NVS47_05590</name>
</gene>
<dbReference type="NCBIfam" id="TIGR03936">
    <property type="entry name" value="sam_1_link_chp"/>
    <property type="match status" value="1"/>
</dbReference>
<keyword evidence="3" id="KW-1185">Reference proteome</keyword>
<dbReference type="Proteomes" id="UP001524944">
    <property type="component" value="Unassembled WGS sequence"/>
</dbReference>
<evidence type="ECO:0000313" key="2">
    <source>
        <dbReference type="EMBL" id="MCR6544995.1"/>
    </source>
</evidence>
<evidence type="ECO:0000313" key="3">
    <source>
        <dbReference type="Proteomes" id="UP001524944"/>
    </source>
</evidence>
<reference evidence="2 3" key="1">
    <citation type="submission" date="2022-08" db="EMBL/GenBank/DDBJ databases">
        <title>Proteogenomics of the novel Dehalobacterium formicoaceticum strain EZ94 highlights a key role of methyltransferases during anaerobic dichloromethane degradation.</title>
        <authorList>
            <person name="Wasmund K."/>
        </authorList>
    </citation>
    <scope>NUCLEOTIDE SEQUENCE [LARGE SCALE GENOMIC DNA]</scope>
    <source>
        <strain evidence="2 3">EZ94</strain>
    </source>
</reference>
<dbReference type="RefSeq" id="WP_157677242.1">
    <property type="nucleotide sequence ID" value="NZ_CP022121.1"/>
</dbReference>
<proteinExistence type="predicted"/>
<accession>A0ABT1Y2B4</accession>
<feature type="domain" description="DUF2344" evidence="1">
    <location>
        <begin position="2"/>
        <end position="190"/>
    </location>
</feature>
<dbReference type="InterPro" id="IPR018768">
    <property type="entry name" value="DUF2344"/>
</dbReference>